<evidence type="ECO:0000256" key="1">
    <source>
        <dbReference type="ARBA" id="ARBA00022801"/>
    </source>
</evidence>
<dbReference type="KEGG" id="scia:HUG15_08940"/>
<reference evidence="2 3" key="1">
    <citation type="submission" date="2020-06" db="EMBL/GenBank/DDBJ databases">
        <title>Genomic analysis of Salicibibacter sp. NKC5-3.</title>
        <authorList>
            <person name="Oh Y.J."/>
        </authorList>
    </citation>
    <scope>NUCLEOTIDE SEQUENCE [LARGE SCALE GENOMIC DNA]</scope>
    <source>
        <strain evidence="2 3">NKC5-3</strain>
    </source>
</reference>
<name>A0A7T7CBC8_9BACI</name>
<organism evidence="2 3">
    <name type="scientific">Salicibibacter cibarius</name>
    <dbReference type="NCBI Taxonomy" id="2743000"/>
    <lineage>
        <taxon>Bacteria</taxon>
        <taxon>Bacillati</taxon>
        <taxon>Bacillota</taxon>
        <taxon>Bacilli</taxon>
        <taxon>Bacillales</taxon>
        <taxon>Bacillaceae</taxon>
        <taxon>Salicibibacter</taxon>
    </lineage>
</organism>
<protein>
    <submittedName>
        <fullName evidence="2">Haloacid dehalogenase type II</fullName>
    </submittedName>
</protein>
<keyword evidence="3" id="KW-1185">Reference proteome</keyword>
<evidence type="ECO:0000313" key="3">
    <source>
        <dbReference type="Proteomes" id="UP000595823"/>
    </source>
</evidence>
<dbReference type="InterPro" id="IPR006328">
    <property type="entry name" value="2-HAD"/>
</dbReference>
<dbReference type="SFLD" id="SFLDG01129">
    <property type="entry name" value="C1.5:_HAD__Beta-PGM__Phosphata"/>
    <property type="match status" value="1"/>
</dbReference>
<dbReference type="InterPro" id="IPR036412">
    <property type="entry name" value="HAD-like_sf"/>
</dbReference>
<gene>
    <name evidence="2" type="ORF">HUG15_08940</name>
</gene>
<dbReference type="InterPro" id="IPR051540">
    <property type="entry name" value="S-2-haloacid_dehalogenase"/>
</dbReference>
<dbReference type="RefSeq" id="WP_200128313.1">
    <property type="nucleotide sequence ID" value="NZ_CP054705.1"/>
</dbReference>
<dbReference type="Pfam" id="PF00702">
    <property type="entry name" value="Hydrolase"/>
    <property type="match status" value="1"/>
</dbReference>
<dbReference type="Proteomes" id="UP000595823">
    <property type="component" value="Chromosome"/>
</dbReference>
<dbReference type="InterPro" id="IPR006439">
    <property type="entry name" value="HAD-SF_hydro_IA"/>
</dbReference>
<evidence type="ECO:0000313" key="2">
    <source>
        <dbReference type="EMBL" id="QQK75679.1"/>
    </source>
</evidence>
<dbReference type="InterPro" id="IPR023214">
    <property type="entry name" value="HAD_sf"/>
</dbReference>
<dbReference type="GO" id="GO:0019120">
    <property type="term" value="F:hydrolase activity, acting on acid halide bonds, in C-halide compounds"/>
    <property type="evidence" value="ECO:0007669"/>
    <property type="project" value="InterPro"/>
</dbReference>
<dbReference type="NCBIfam" id="TIGR01549">
    <property type="entry name" value="HAD-SF-IA-v1"/>
    <property type="match status" value="1"/>
</dbReference>
<sequence length="235" mass="26704">MAIPKAITFDCYGTIIDWDQAVQNYFKRILSQYDINDADVVALQKHWESIQFTYIQDHYRPYKEVLKHTMAMSFRDCGYPFSTDDCIAFSESMGSWEPFPDAKKALLELKKLTKIALITNTDDAIINETVKHLGVDFDEIITAEQAGVYKANHRGFHLAMERLGVDRSELLHVGFGFKYDVVPAHELGVQSCWVNRYGDIRPANVKETYLVGDMATLALLIKGMAHSTIPQTEGK</sequence>
<dbReference type="Gene3D" id="1.10.150.750">
    <property type="match status" value="1"/>
</dbReference>
<proteinExistence type="predicted"/>
<dbReference type="NCBIfam" id="TIGR01428">
    <property type="entry name" value="HAD_type_II"/>
    <property type="match status" value="1"/>
</dbReference>
<dbReference type="EMBL" id="CP054705">
    <property type="protein sequence ID" value="QQK75679.1"/>
    <property type="molecule type" value="Genomic_DNA"/>
</dbReference>
<accession>A0A7T7CBC8</accession>
<keyword evidence="1" id="KW-0378">Hydrolase</keyword>
<dbReference type="SUPFAM" id="SSF56784">
    <property type="entry name" value="HAD-like"/>
    <property type="match status" value="1"/>
</dbReference>
<dbReference type="PRINTS" id="PR00413">
    <property type="entry name" value="HADHALOGNASE"/>
</dbReference>
<dbReference type="PANTHER" id="PTHR43316:SF9">
    <property type="entry name" value="ACID DEHALOGENASE, PUTATIVE (AFU_ORTHOLOGUE AFUA_6G14460)-RELATED"/>
    <property type="match status" value="1"/>
</dbReference>
<dbReference type="SFLD" id="SFLDS00003">
    <property type="entry name" value="Haloacid_Dehalogenase"/>
    <property type="match status" value="1"/>
</dbReference>
<dbReference type="NCBIfam" id="TIGR01493">
    <property type="entry name" value="HAD-SF-IA-v2"/>
    <property type="match status" value="1"/>
</dbReference>
<dbReference type="Gene3D" id="3.40.50.1000">
    <property type="entry name" value="HAD superfamily/HAD-like"/>
    <property type="match status" value="1"/>
</dbReference>
<dbReference type="PANTHER" id="PTHR43316">
    <property type="entry name" value="HYDROLASE, HALOACID DELAHOGENASE-RELATED"/>
    <property type="match status" value="1"/>
</dbReference>
<dbReference type="AlphaFoldDB" id="A0A7T7CBC8"/>